<dbReference type="Pfam" id="PF04535">
    <property type="entry name" value="CASP_dom"/>
    <property type="match status" value="1"/>
</dbReference>
<evidence type="ECO:0000256" key="8">
    <source>
        <dbReference type="RuleBase" id="RU361233"/>
    </source>
</evidence>
<feature type="transmembrane region" description="Helical" evidence="8">
    <location>
        <begin position="159"/>
        <end position="184"/>
    </location>
</feature>
<keyword evidence="7 8" id="KW-0472">Membrane</keyword>
<evidence type="ECO:0000313" key="10">
    <source>
        <dbReference type="EMBL" id="PON46925.1"/>
    </source>
</evidence>
<gene>
    <name evidence="10" type="ORF">TorRG33x02_324590</name>
</gene>
<feature type="transmembrane region" description="Helical" evidence="8">
    <location>
        <begin position="7"/>
        <end position="31"/>
    </location>
</feature>
<dbReference type="Proteomes" id="UP000237000">
    <property type="component" value="Unassembled WGS sequence"/>
</dbReference>
<evidence type="ECO:0000256" key="6">
    <source>
        <dbReference type="ARBA" id="ARBA00022989"/>
    </source>
</evidence>
<keyword evidence="6 8" id="KW-1133">Transmembrane helix</keyword>
<dbReference type="PANTHER" id="PTHR33573">
    <property type="entry name" value="CASP-LIKE PROTEIN 4A4"/>
    <property type="match status" value="1"/>
</dbReference>
<comment type="subunit">
    <text evidence="3 8">Homodimer and heterodimers.</text>
</comment>
<accession>A0A2P5BDR5</accession>
<proteinExistence type="inferred from homology"/>
<dbReference type="OrthoDB" id="685197at2759"/>
<dbReference type="PANTHER" id="PTHR33573:SF17">
    <property type="entry name" value="CASP-LIKE PROTEIN 4D1"/>
    <property type="match status" value="1"/>
</dbReference>
<sequence>MASKGINIAAVILALRILTLLTLVASVVVLLLDTYKLSDGEKTTFKDIFAYRYVISTASIGALYLILQLPLATYYAVTEKRLVRGKLLPRIDFYGDKLISLLLATGVGAGFAVTFELKKILPDAFDGFIALAQLAGGAVGSEFIDLLQQERSKIPGFLNMGYIAAGILLAGCVFMALISVLSSINRTK</sequence>
<dbReference type="FunCoup" id="A0A2P5BDR5">
    <property type="interactions" value="226"/>
</dbReference>
<feature type="transmembrane region" description="Helical" evidence="8">
    <location>
        <begin position="51"/>
        <end position="77"/>
    </location>
</feature>
<evidence type="ECO:0000256" key="7">
    <source>
        <dbReference type="ARBA" id="ARBA00023136"/>
    </source>
</evidence>
<dbReference type="AlphaFoldDB" id="A0A2P5BDR5"/>
<dbReference type="GO" id="GO:0005886">
    <property type="term" value="C:plasma membrane"/>
    <property type="evidence" value="ECO:0007669"/>
    <property type="project" value="UniProtKB-SubCell"/>
</dbReference>
<name>A0A2P5BDR5_TREOI</name>
<feature type="domain" description="Casparian strip membrane protein" evidence="9">
    <location>
        <begin position="10"/>
        <end position="128"/>
    </location>
</feature>
<dbReference type="InterPro" id="IPR006702">
    <property type="entry name" value="CASP_dom"/>
</dbReference>
<dbReference type="InParanoid" id="A0A2P5BDR5"/>
<reference evidence="11" key="1">
    <citation type="submission" date="2016-06" db="EMBL/GenBank/DDBJ databases">
        <title>Parallel loss of symbiosis genes in relatives of nitrogen-fixing non-legume Parasponia.</title>
        <authorList>
            <person name="Van Velzen R."/>
            <person name="Holmer R."/>
            <person name="Bu F."/>
            <person name="Rutten L."/>
            <person name="Van Zeijl A."/>
            <person name="Liu W."/>
            <person name="Santuari L."/>
            <person name="Cao Q."/>
            <person name="Sharma T."/>
            <person name="Shen D."/>
            <person name="Roswanjaya Y."/>
            <person name="Wardhani T."/>
            <person name="Kalhor M.S."/>
            <person name="Jansen J."/>
            <person name="Van den Hoogen J."/>
            <person name="Gungor B."/>
            <person name="Hartog M."/>
            <person name="Hontelez J."/>
            <person name="Verver J."/>
            <person name="Yang W.-C."/>
            <person name="Schijlen E."/>
            <person name="Repin R."/>
            <person name="Schilthuizen M."/>
            <person name="Schranz E."/>
            <person name="Heidstra R."/>
            <person name="Miyata K."/>
            <person name="Fedorova E."/>
            <person name="Kohlen W."/>
            <person name="Bisseling T."/>
            <person name="Smit S."/>
            <person name="Geurts R."/>
        </authorList>
    </citation>
    <scope>NUCLEOTIDE SEQUENCE [LARGE SCALE GENOMIC DNA]</scope>
    <source>
        <strain evidence="11">cv. RG33-2</strain>
    </source>
</reference>
<evidence type="ECO:0000256" key="1">
    <source>
        <dbReference type="ARBA" id="ARBA00004651"/>
    </source>
</evidence>
<keyword evidence="11" id="KW-1185">Reference proteome</keyword>
<comment type="subcellular location">
    <subcellularLocation>
        <location evidence="1 8">Cell membrane</location>
        <topology evidence="1 8">Multi-pass membrane protein</topology>
    </subcellularLocation>
</comment>
<dbReference type="EMBL" id="JXTC01000544">
    <property type="protein sequence ID" value="PON46925.1"/>
    <property type="molecule type" value="Genomic_DNA"/>
</dbReference>
<protein>
    <recommendedName>
        <fullName evidence="8">CASP-like protein</fullName>
    </recommendedName>
</protein>
<evidence type="ECO:0000256" key="3">
    <source>
        <dbReference type="ARBA" id="ARBA00011489"/>
    </source>
</evidence>
<organism evidence="10 11">
    <name type="scientific">Trema orientale</name>
    <name type="common">Charcoal tree</name>
    <name type="synonym">Celtis orientalis</name>
    <dbReference type="NCBI Taxonomy" id="63057"/>
    <lineage>
        <taxon>Eukaryota</taxon>
        <taxon>Viridiplantae</taxon>
        <taxon>Streptophyta</taxon>
        <taxon>Embryophyta</taxon>
        <taxon>Tracheophyta</taxon>
        <taxon>Spermatophyta</taxon>
        <taxon>Magnoliopsida</taxon>
        <taxon>eudicotyledons</taxon>
        <taxon>Gunneridae</taxon>
        <taxon>Pentapetalae</taxon>
        <taxon>rosids</taxon>
        <taxon>fabids</taxon>
        <taxon>Rosales</taxon>
        <taxon>Cannabaceae</taxon>
        <taxon>Trema</taxon>
    </lineage>
</organism>
<comment type="caution">
    <text evidence="10">The sequence shown here is derived from an EMBL/GenBank/DDBJ whole genome shotgun (WGS) entry which is preliminary data.</text>
</comment>
<keyword evidence="4 8" id="KW-1003">Cell membrane</keyword>
<comment type="similarity">
    <text evidence="2 8">Belongs to the Casparian strip membrane proteins (CASP) family.</text>
</comment>
<feature type="transmembrane region" description="Helical" evidence="8">
    <location>
        <begin position="98"/>
        <end position="115"/>
    </location>
</feature>
<evidence type="ECO:0000259" key="9">
    <source>
        <dbReference type="Pfam" id="PF04535"/>
    </source>
</evidence>
<evidence type="ECO:0000256" key="2">
    <source>
        <dbReference type="ARBA" id="ARBA00007651"/>
    </source>
</evidence>
<evidence type="ECO:0000256" key="5">
    <source>
        <dbReference type="ARBA" id="ARBA00022692"/>
    </source>
</evidence>
<keyword evidence="5 8" id="KW-0812">Transmembrane</keyword>
<evidence type="ECO:0000313" key="11">
    <source>
        <dbReference type="Proteomes" id="UP000237000"/>
    </source>
</evidence>
<evidence type="ECO:0000256" key="4">
    <source>
        <dbReference type="ARBA" id="ARBA00022475"/>
    </source>
</evidence>